<dbReference type="GO" id="GO:0008849">
    <property type="term" value="F:enterochelin esterase activity"/>
    <property type="evidence" value="ECO:0007669"/>
    <property type="project" value="InterPro"/>
</dbReference>
<proteinExistence type="inferred from homology"/>
<dbReference type="InterPro" id="IPR013783">
    <property type="entry name" value="Ig-like_fold"/>
</dbReference>
<evidence type="ECO:0000259" key="5">
    <source>
        <dbReference type="Pfam" id="PF11806"/>
    </source>
</evidence>
<protein>
    <submittedName>
        <fullName evidence="6">Esterase</fullName>
    </submittedName>
</protein>
<organism evidence="6 7">
    <name type="scientific">Proteus mirabilis</name>
    <dbReference type="NCBI Taxonomy" id="584"/>
    <lineage>
        <taxon>Bacteria</taxon>
        <taxon>Pseudomonadati</taxon>
        <taxon>Pseudomonadota</taxon>
        <taxon>Gammaproteobacteria</taxon>
        <taxon>Enterobacterales</taxon>
        <taxon>Morganellaceae</taxon>
        <taxon>Proteus</taxon>
    </lineage>
</organism>
<feature type="domain" description="Enterochelin esterase N-terminal" evidence="5">
    <location>
        <begin position="165"/>
        <end position="265"/>
    </location>
</feature>
<accession>A0A2X2C8K0</accession>
<evidence type="ECO:0000313" key="7">
    <source>
        <dbReference type="Proteomes" id="UP000251485"/>
    </source>
</evidence>
<dbReference type="Gene3D" id="2.60.40.10">
    <property type="entry name" value="Immunoglobulins"/>
    <property type="match status" value="1"/>
</dbReference>
<dbReference type="AlphaFoldDB" id="A0A2X2C8K0"/>
<dbReference type="Gene3D" id="3.40.50.1820">
    <property type="entry name" value="alpha/beta hydrolase"/>
    <property type="match status" value="1"/>
</dbReference>
<dbReference type="InterPro" id="IPR021764">
    <property type="entry name" value="Enterochelin_esterase_N"/>
</dbReference>
<dbReference type="InterPro" id="IPR029058">
    <property type="entry name" value="AB_hydrolase_fold"/>
</dbReference>
<dbReference type="GO" id="GO:0006826">
    <property type="term" value="P:iron ion transport"/>
    <property type="evidence" value="ECO:0007669"/>
    <property type="project" value="InterPro"/>
</dbReference>
<reference evidence="6 7" key="1">
    <citation type="submission" date="2018-06" db="EMBL/GenBank/DDBJ databases">
        <authorList>
            <consortium name="Pathogen Informatics"/>
            <person name="Doyle S."/>
        </authorList>
    </citation>
    <scope>NUCLEOTIDE SEQUENCE [LARGE SCALE GENOMIC DNA]</scope>
    <source>
        <strain evidence="6 7">NCTC10975</strain>
    </source>
</reference>
<evidence type="ECO:0000256" key="2">
    <source>
        <dbReference type="ARBA" id="ARBA00022490"/>
    </source>
</evidence>
<comment type="subcellular location">
    <subcellularLocation>
        <location evidence="1">Cytoplasm</location>
    </subcellularLocation>
</comment>
<dbReference type="InterPro" id="IPR000801">
    <property type="entry name" value="Esterase-like"/>
</dbReference>
<dbReference type="SUPFAM" id="SSF53474">
    <property type="entry name" value="alpha/beta-Hydrolases"/>
    <property type="match status" value="1"/>
</dbReference>
<evidence type="ECO:0000256" key="3">
    <source>
        <dbReference type="ARBA" id="ARBA00022801"/>
    </source>
</evidence>
<evidence type="ECO:0000256" key="1">
    <source>
        <dbReference type="ARBA" id="ARBA00004496"/>
    </source>
</evidence>
<dbReference type="EMBL" id="UAUE01000037">
    <property type="protein sequence ID" value="SPZ03628.1"/>
    <property type="molecule type" value="Genomic_DNA"/>
</dbReference>
<comment type="similarity">
    <text evidence="4">Belongs to the Fes family.</text>
</comment>
<dbReference type="PANTHER" id="PTHR48098:SF3">
    <property type="entry name" value="IRON(III) ENTEROBACTIN ESTERASE"/>
    <property type="match status" value="1"/>
</dbReference>
<dbReference type="Pfam" id="PF11806">
    <property type="entry name" value="Enterochelin_N"/>
    <property type="match status" value="1"/>
</dbReference>
<dbReference type="GO" id="GO:0005506">
    <property type="term" value="F:iron ion binding"/>
    <property type="evidence" value="ECO:0007669"/>
    <property type="project" value="InterPro"/>
</dbReference>
<keyword evidence="2" id="KW-0963">Cytoplasm</keyword>
<dbReference type="GO" id="GO:0005737">
    <property type="term" value="C:cytoplasm"/>
    <property type="evidence" value="ECO:0007669"/>
    <property type="project" value="UniProtKB-SubCell"/>
</dbReference>
<sequence length="514" mass="58418">MICALMASFSSFANCLSITENKEISGQFNHDKALCFTTHLQSQRYAELDVKGIQNLQLANQDGTHIRRLLKDVPVDGQQQKIRFLLPETANYQFIAQGEVGVQWHITLKTYPYQPLDKDAGIALTSPRLQMLAQDLTASNIQLFWQQIQQEGTPLVEPYDNHNKRVTFLWQGAQSNVYLLGSPAGDHDPLTRLANSDIWYRSYIVPNDTLMQYKLAPDVPVIENATAAQQRRAILTTAQADPFNLHPSPSKADDRYNYFSLLSLDYPRECQLPDILDRAMNGNTSISRFHSEILNNDREIALYLPAQKMTTPRLLVLFDGQIYRQQYGIDRFFDKLIEEGKLPPIAILFVDSIDSDRRSVELPPNPDFHRFLADELLVWLEQEKGLQVAAKETIVSGSSYGGLASAWVAFNRPDRFGKVLSMSGSYWWAPENEAPEWLISQYQQADKKPLQFFLEAGLFESREGTGGILNNNRQLKQVLQQRGYPVQSLEMASGHDYISWCEALYIGTKALTND</sequence>
<name>A0A2X2C8K0_PROMI</name>
<dbReference type="InterPro" id="IPR014756">
    <property type="entry name" value="Ig_E-set"/>
</dbReference>
<dbReference type="Pfam" id="PF00756">
    <property type="entry name" value="Esterase"/>
    <property type="match status" value="1"/>
</dbReference>
<dbReference type="InterPro" id="IPR050583">
    <property type="entry name" value="Mycobacterial_A85_antigen"/>
</dbReference>
<evidence type="ECO:0000313" key="6">
    <source>
        <dbReference type="EMBL" id="SPZ03628.1"/>
    </source>
</evidence>
<keyword evidence="3" id="KW-0378">Hydrolase</keyword>
<evidence type="ECO:0000256" key="4">
    <source>
        <dbReference type="ARBA" id="ARBA00024201"/>
    </source>
</evidence>
<dbReference type="PANTHER" id="PTHR48098">
    <property type="entry name" value="ENTEROCHELIN ESTERASE-RELATED"/>
    <property type="match status" value="1"/>
</dbReference>
<dbReference type="SUPFAM" id="SSF81296">
    <property type="entry name" value="E set domains"/>
    <property type="match status" value="1"/>
</dbReference>
<dbReference type="Proteomes" id="UP000251485">
    <property type="component" value="Unassembled WGS sequence"/>
</dbReference>
<gene>
    <name evidence="6" type="primary">fes</name>
    <name evidence="6" type="ORF">NCTC10975_05072</name>
</gene>